<dbReference type="PANTHER" id="PTHR38753">
    <property type="entry name" value="SLR1441 PROTEIN"/>
    <property type="match status" value="1"/>
</dbReference>
<dbReference type="InterPro" id="IPR024271">
    <property type="entry name" value="DUF3782"/>
</dbReference>
<feature type="coiled-coil region" evidence="1">
    <location>
        <begin position="56"/>
        <end position="125"/>
    </location>
</feature>
<dbReference type="InterPro" id="IPR012431">
    <property type="entry name" value="PDDEXK_10"/>
</dbReference>
<dbReference type="Pfam" id="PF07788">
    <property type="entry name" value="PDDEXK_10"/>
    <property type="match status" value="1"/>
</dbReference>
<dbReference type="AlphaFoldDB" id="A0A7C4BBD5"/>
<comment type="caution">
    <text evidence="2">The sequence shown here is derived from an EMBL/GenBank/DDBJ whole genome shotgun (WGS) entry which is preliminary data.</text>
</comment>
<gene>
    <name evidence="2" type="ORF">ENV17_05265</name>
</gene>
<sequence length="247" mass="28751">MLEEYGKLLGEIRRAVKEAVEESRREDVAKLGDALSRAVGVLEEMVREVKRHGDVLEEHSRLLEEHSRLLKEHSRLLEEHSRMLEEITRRLDAQTRLLMEHSALLHELSRRMDRLEVQVGSLGRRMGLDLERAVLNVYRDLLEERGVEPGKVEELVYEDSEGRYYTKGARLEIDVYVHDDKVYFIEVKSLAEHEDVDWFNEKCEIFTRILGRKPSRRIIVAVNATKDAAKRAEELGIDLIAGRVLEE</sequence>
<evidence type="ECO:0000313" key="2">
    <source>
        <dbReference type="EMBL" id="HGI43774.1"/>
    </source>
</evidence>
<dbReference type="Gene3D" id="1.10.287.950">
    <property type="entry name" value="Methyl-accepting chemotaxis protein"/>
    <property type="match status" value="1"/>
</dbReference>
<dbReference type="InterPro" id="IPR011335">
    <property type="entry name" value="Restrct_endonuc-II-like"/>
</dbReference>
<protein>
    <submittedName>
        <fullName evidence="2">DUF3782 domain-containing protein</fullName>
    </submittedName>
</protein>
<organism evidence="2">
    <name type="scientific">Thermofilum pendens</name>
    <dbReference type="NCBI Taxonomy" id="2269"/>
    <lineage>
        <taxon>Archaea</taxon>
        <taxon>Thermoproteota</taxon>
        <taxon>Thermoprotei</taxon>
        <taxon>Thermofilales</taxon>
        <taxon>Thermofilaceae</taxon>
        <taxon>Thermofilum</taxon>
    </lineage>
</organism>
<proteinExistence type="predicted"/>
<dbReference type="SUPFAM" id="SSF52980">
    <property type="entry name" value="Restriction endonuclease-like"/>
    <property type="match status" value="1"/>
</dbReference>
<dbReference type="PANTHER" id="PTHR38753:SF1">
    <property type="entry name" value="SLR1441 PROTEIN"/>
    <property type="match status" value="1"/>
</dbReference>
<reference evidence="2" key="1">
    <citation type="journal article" date="2020" name="mSystems">
        <title>Genome- and Community-Level Interaction Insights into Carbon Utilization and Element Cycling Functions of Hydrothermarchaeota in Hydrothermal Sediment.</title>
        <authorList>
            <person name="Zhou Z."/>
            <person name="Liu Y."/>
            <person name="Xu W."/>
            <person name="Pan J."/>
            <person name="Luo Z.H."/>
            <person name="Li M."/>
        </authorList>
    </citation>
    <scope>NUCLEOTIDE SEQUENCE [LARGE SCALE GENOMIC DNA]</scope>
    <source>
        <strain evidence="2">SpSt-735</strain>
    </source>
</reference>
<name>A0A7C4BBD5_THEPE</name>
<dbReference type="EMBL" id="DTFI01000121">
    <property type="protein sequence ID" value="HGI43774.1"/>
    <property type="molecule type" value="Genomic_DNA"/>
</dbReference>
<keyword evidence="1" id="KW-0175">Coiled coil</keyword>
<evidence type="ECO:0000256" key="1">
    <source>
        <dbReference type="SAM" id="Coils"/>
    </source>
</evidence>
<accession>A0A7C4BBD5</accession>
<dbReference type="Pfam" id="PF12644">
    <property type="entry name" value="DUF3782"/>
    <property type="match status" value="1"/>
</dbReference>